<organism evidence="9 10">
    <name type="scientific">Chlorobaculum limnaeum</name>
    <dbReference type="NCBI Taxonomy" id="274537"/>
    <lineage>
        <taxon>Bacteria</taxon>
        <taxon>Pseudomonadati</taxon>
        <taxon>Chlorobiota</taxon>
        <taxon>Chlorobiia</taxon>
        <taxon>Chlorobiales</taxon>
        <taxon>Chlorobiaceae</taxon>
        <taxon>Chlorobaculum</taxon>
    </lineage>
</organism>
<dbReference type="InterPro" id="IPR022896">
    <property type="entry name" value="TrioseP_Isoase_bac/euk"/>
</dbReference>
<dbReference type="GO" id="GO:0005829">
    <property type="term" value="C:cytosol"/>
    <property type="evidence" value="ECO:0007669"/>
    <property type="project" value="TreeGrafter"/>
</dbReference>
<dbReference type="HAMAP" id="MF_00147_B">
    <property type="entry name" value="TIM_B"/>
    <property type="match status" value="1"/>
</dbReference>
<dbReference type="RefSeq" id="WP_069809006.1">
    <property type="nucleotide sequence ID" value="NZ_CP017305.1"/>
</dbReference>
<feature type="active site" description="Electrophile" evidence="7">
    <location>
        <position position="96"/>
    </location>
</feature>
<dbReference type="STRING" id="274537.BIU88_03470"/>
<evidence type="ECO:0000256" key="3">
    <source>
        <dbReference type="ARBA" id="ARBA00022432"/>
    </source>
</evidence>
<evidence type="ECO:0000256" key="2">
    <source>
        <dbReference type="ARBA" id="ARBA00007422"/>
    </source>
</evidence>
<evidence type="ECO:0000256" key="8">
    <source>
        <dbReference type="RuleBase" id="RU363013"/>
    </source>
</evidence>
<dbReference type="CDD" id="cd00311">
    <property type="entry name" value="TIM"/>
    <property type="match status" value="1"/>
</dbReference>
<dbReference type="KEGG" id="clz:BIU88_03470"/>
<dbReference type="PANTHER" id="PTHR21139">
    <property type="entry name" value="TRIOSEPHOSPHATE ISOMERASE"/>
    <property type="match status" value="1"/>
</dbReference>
<evidence type="ECO:0000256" key="7">
    <source>
        <dbReference type="HAMAP-Rule" id="MF_00147"/>
    </source>
</evidence>
<keyword evidence="6 7" id="KW-0413">Isomerase</keyword>
<dbReference type="InterPro" id="IPR000652">
    <property type="entry name" value="Triosephosphate_isomerase"/>
</dbReference>
<evidence type="ECO:0000256" key="1">
    <source>
        <dbReference type="ARBA" id="ARBA00004680"/>
    </source>
</evidence>
<keyword evidence="10" id="KW-1185">Reference proteome</keyword>
<accession>A0A1D8CZP1</accession>
<feature type="binding site" evidence="7">
    <location>
        <begin position="9"/>
        <end position="11"/>
    </location>
    <ligand>
        <name>substrate</name>
    </ligand>
</feature>
<keyword evidence="3 7" id="KW-0312">Gluconeogenesis</keyword>
<comment type="subunit">
    <text evidence="7 8">Homodimer.</text>
</comment>
<comment type="pathway">
    <text evidence="7 8">Carbohydrate biosynthesis; gluconeogenesis.</text>
</comment>
<evidence type="ECO:0000256" key="6">
    <source>
        <dbReference type="ARBA" id="ARBA00023235"/>
    </source>
</evidence>
<dbReference type="PANTHER" id="PTHR21139:SF42">
    <property type="entry name" value="TRIOSEPHOSPHATE ISOMERASE"/>
    <property type="match status" value="1"/>
</dbReference>
<keyword evidence="4 7" id="KW-0963">Cytoplasm</keyword>
<dbReference type="GO" id="GO:0004807">
    <property type="term" value="F:triose-phosphate isomerase activity"/>
    <property type="evidence" value="ECO:0007669"/>
    <property type="project" value="UniProtKB-UniRule"/>
</dbReference>
<proteinExistence type="inferred from homology"/>
<comment type="pathway">
    <text evidence="1 7 8">Carbohydrate degradation; glycolysis; D-glyceraldehyde 3-phosphate from glycerone phosphate: step 1/1.</text>
</comment>
<evidence type="ECO:0000313" key="10">
    <source>
        <dbReference type="Proteomes" id="UP000095185"/>
    </source>
</evidence>
<dbReference type="PROSITE" id="PS51440">
    <property type="entry name" value="TIM_2"/>
    <property type="match status" value="1"/>
</dbReference>
<keyword evidence="5 7" id="KW-0324">Glycolysis</keyword>
<comment type="catalytic activity">
    <reaction evidence="7 8">
        <text>D-glyceraldehyde 3-phosphate = dihydroxyacetone phosphate</text>
        <dbReference type="Rhea" id="RHEA:18585"/>
        <dbReference type="ChEBI" id="CHEBI:57642"/>
        <dbReference type="ChEBI" id="CHEBI:59776"/>
        <dbReference type="EC" id="5.3.1.1"/>
    </reaction>
</comment>
<feature type="active site" description="Proton acceptor" evidence="7">
    <location>
        <position position="166"/>
    </location>
</feature>
<dbReference type="FunFam" id="3.20.20.70:FF:000016">
    <property type="entry name" value="Triosephosphate isomerase"/>
    <property type="match status" value="1"/>
</dbReference>
<dbReference type="UniPathway" id="UPA00138"/>
<feature type="binding site" evidence="7">
    <location>
        <begin position="233"/>
        <end position="234"/>
    </location>
    <ligand>
        <name>substrate</name>
    </ligand>
</feature>
<evidence type="ECO:0000256" key="5">
    <source>
        <dbReference type="ARBA" id="ARBA00023152"/>
    </source>
</evidence>
<dbReference type="Gene3D" id="3.20.20.70">
    <property type="entry name" value="Aldolase class I"/>
    <property type="match status" value="1"/>
</dbReference>
<dbReference type="UniPathway" id="UPA00109">
    <property type="reaction ID" value="UER00189"/>
</dbReference>
<dbReference type="Proteomes" id="UP000095185">
    <property type="component" value="Chromosome"/>
</dbReference>
<dbReference type="InterPro" id="IPR013785">
    <property type="entry name" value="Aldolase_TIM"/>
</dbReference>
<protein>
    <recommendedName>
        <fullName evidence="7 8">Triosephosphate isomerase</fullName>
        <shortName evidence="7">TIM</shortName>
        <shortName evidence="7">TPI</shortName>
        <ecNumber evidence="7 8">5.3.1.1</ecNumber>
    </recommendedName>
    <alternativeName>
        <fullName evidence="7">Triose-phosphate isomerase</fullName>
    </alternativeName>
</protein>
<dbReference type="EMBL" id="CP017305">
    <property type="protein sequence ID" value="AOS83283.1"/>
    <property type="molecule type" value="Genomic_DNA"/>
</dbReference>
<reference evidence="9" key="1">
    <citation type="submission" date="2016-09" db="EMBL/GenBank/DDBJ databases">
        <title>Genome sequence of Chlorobaculum limnaeum.</title>
        <authorList>
            <person name="Liu Z."/>
            <person name="Tank M."/>
            <person name="Bryant D.A."/>
        </authorList>
    </citation>
    <scope>NUCLEOTIDE SEQUENCE [LARGE SCALE GENOMIC DNA]</scope>
    <source>
        <strain evidence="9">DSM 1677</strain>
    </source>
</reference>
<dbReference type="Pfam" id="PF00121">
    <property type="entry name" value="TIM"/>
    <property type="match status" value="1"/>
</dbReference>
<feature type="binding site" evidence="7">
    <location>
        <position position="212"/>
    </location>
    <ligand>
        <name>substrate</name>
    </ligand>
</feature>
<evidence type="ECO:0000256" key="4">
    <source>
        <dbReference type="ARBA" id="ARBA00022490"/>
    </source>
</evidence>
<dbReference type="GO" id="GO:0046166">
    <property type="term" value="P:glyceraldehyde-3-phosphate biosynthetic process"/>
    <property type="evidence" value="ECO:0007669"/>
    <property type="project" value="TreeGrafter"/>
</dbReference>
<dbReference type="NCBIfam" id="TIGR00419">
    <property type="entry name" value="tim"/>
    <property type="match status" value="1"/>
</dbReference>
<dbReference type="PROSITE" id="PS00171">
    <property type="entry name" value="TIM_1"/>
    <property type="match status" value="1"/>
</dbReference>
<dbReference type="AlphaFoldDB" id="A0A1D8CZP1"/>
<dbReference type="GO" id="GO:0006096">
    <property type="term" value="P:glycolytic process"/>
    <property type="evidence" value="ECO:0007669"/>
    <property type="project" value="UniProtKB-UniRule"/>
</dbReference>
<dbReference type="GO" id="GO:0019563">
    <property type="term" value="P:glycerol catabolic process"/>
    <property type="evidence" value="ECO:0007669"/>
    <property type="project" value="TreeGrafter"/>
</dbReference>
<dbReference type="OrthoDB" id="9809429at2"/>
<dbReference type="SUPFAM" id="SSF51351">
    <property type="entry name" value="Triosephosphate isomerase (TIM)"/>
    <property type="match status" value="1"/>
</dbReference>
<gene>
    <name evidence="7" type="primary">tpiA</name>
    <name evidence="9" type="ORF">BIU88_03470</name>
</gene>
<dbReference type="GO" id="GO:0006094">
    <property type="term" value="P:gluconeogenesis"/>
    <property type="evidence" value="ECO:0007669"/>
    <property type="project" value="UniProtKB-UniRule"/>
</dbReference>
<evidence type="ECO:0000313" key="9">
    <source>
        <dbReference type="EMBL" id="AOS83283.1"/>
    </source>
</evidence>
<comment type="function">
    <text evidence="7">Involved in the gluconeogenesis. Catalyzes stereospecifically the conversion of dihydroxyacetone phosphate (DHAP) to D-glyceraldehyde-3-phosphate (G3P).</text>
</comment>
<dbReference type="InterPro" id="IPR035990">
    <property type="entry name" value="TIM_sf"/>
</dbReference>
<sequence>MRRKIVVGNWKMNNTIAESVELATAIAEKVGGDGVTCEVGIAPTFPALHEVGKVIEWSGIRLCAQNCHYENDGAFTGEVSTRMLAAAGCSYVIVGHSERRQYFGETSQIVNRKVQKALAEGLSVIMCVGETLDERERGVTDEVVATQVVEGLADVTDLTNLVIAYEPVWAIGTGKTATSQQAQDVHAMIRAKVAELYGQQAADHLRIQYGGSVKPSNAVELFGMPDIDGGLIGGASLKVDDFMGIVEAAG</sequence>
<dbReference type="InterPro" id="IPR020861">
    <property type="entry name" value="Triosephosphate_isomerase_AS"/>
</dbReference>
<dbReference type="EC" id="5.3.1.1" evidence="7 8"/>
<feature type="binding site" evidence="7">
    <location>
        <position position="172"/>
    </location>
    <ligand>
        <name>substrate</name>
    </ligand>
</feature>
<name>A0A1D8CZP1_CHLLM</name>
<comment type="similarity">
    <text evidence="2 7 8">Belongs to the triosephosphate isomerase family.</text>
</comment>
<comment type="subcellular location">
    <subcellularLocation>
        <location evidence="7 8">Cytoplasm</location>
    </subcellularLocation>
</comment>